<dbReference type="SMART" id="SM00347">
    <property type="entry name" value="HTH_MARR"/>
    <property type="match status" value="1"/>
</dbReference>
<keyword evidence="3" id="KW-0804">Transcription</keyword>
<feature type="domain" description="HTH marR-type" evidence="4">
    <location>
        <begin position="18"/>
        <end position="156"/>
    </location>
</feature>
<dbReference type="PRINTS" id="PR00598">
    <property type="entry name" value="HTHMARR"/>
</dbReference>
<dbReference type="PANTHER" id="PTHR42756">
    <property type="entry name" value="TRANSCRIPTIONAL REGULATOR, MARR"/>
    <property type="match status" value="1"/>
</dbReference>
<evidence type="ECO:0000256" key="3">
    <source>
        <dbReference type="ARBA" id="ARBA00023163"/>
    </source>
</evidence>
<evidence type="ECO:0000313" key="6">
    <source>
        <dbReference type="Proteomes" id="UP000287687"/>
    </source>
</evidence>
<dbReference type="InterPro" id="IPR036388">
    <property type="entry name" value="WH-like_DNA-bd_sf"/>
</dbReference>
<evidence type="ECO:0000259" key="4">
    <source>
        <dbReference type="PROSITE" id="PS50995"/>
    </source>
</evidence>
<keyword evidence="1" id="KW-0805">Transcription regulation</keyword>
<dbReference type="SUPFAM" id="SSF46785">
    <property type="entry name" value="Winged helix' DNA-binding domain"/>
    <property type="match status" value="1"/>
</dbReference>
<dbReference type="InterPro" id="IPR000835">
    <property type="entry name" value="HTH_MarR-typ"/>
</dbReference>
<dbReference type="EMBL" id="SBIP01000001">
    <property type="protein sequence ID" value="RWX81039.1"/>
    <property type="molecule type" value="Genomic_DNA"/>
</dbReference>
<dbReference type="PROSITE" id="PS50995">
    <property type="entry name" value="HTH_MARR_2"/>
    <property type="match status" value="1"/>
</dbReference>
<evidence type="ECO:0000313" key="5">
    <source>
        <dbReference type="EMBL" id="RWX81039.1"/>
    </source>
</evidence>
<gene>
    <name evidence="5" type="ORF">EPK99_01530</name>
</gene>
<keyword evidence="2" id="KW-0238">DNA-binding</keyword>
<proteinExistence type="predicted"/>
<reference evidence="5 6" key="1">
    <citation type="submission" date="2019-01" db="EMBL/GenBank/DDBJ databases">
        <title>The draft genome of Rhizobium sp. 24NR.</title>
        <authorList>
            <person name="Liu L."/>
            <person name="Liang L."/>
            <person name="Shi S."/>
            <person name="Xu L."/>
            <person name="Wang X."/>
            <person name="Li L."/>
            <person name="Zhang X."/>
        </authorList>
    </citation>
    <scope>NUCLEOTIDE SEQUENCE [LARGE SCALE GENOMIC DNA]</scope>
    <source>
        <strain evidence="5 6">24NR</strain>
    </source>
</reference>
<dbReference type="PANTHER" id="PTHR42756:SF1">
    <property type="entry name" value="TRANSCRIPTIONAL REPRESSOR OF EMRAB OPERON"/>
    <property type="match status" value="1"/>
</dbReference>
<keyword evidence="6" id="KW-1185">Reference proteome</keyword>
<dbReference type="GO" id="GO:0003700">
    <property type="term" value="F:DNA-binding transcription factor activity"/>
    <property type="evidence" value="ECO:0007669"/>
    <property type="project" value="InterPro"/>
</dbReference>
<dbReference type="Proteomes" id="UP000287687">
    <property type="component" value="Unassembled WGS sequence"/>
</dbReference>
<sequence length="169" mass="18943">MTHETTSARSITVANAGLDVLEHVLSYYIRTLNIAVSRDLDDKLEGLEVAKGTGKITTLLLVDRHPGIRPSVIAQLILRDRSAMVRLVDHMEEDGLLTRKADEQDNRAQGLFISHKGKQLAAQIRPIVVKQSRDFFSDITDQEHRMLTSILERTYRRIAGLNGNGETGR</sequence>
<protein>
    <submittedName>
        <fullName evidence="5">MarR family transcriptional regulator</fullName>
    </submittedName>
</protein>
<evidence type="ECO:0000256" key="1">
    <source>
        <dbReference type="ARBA" id="ARBA00023015"/>
    </source>
</evidence>
<dbReference type="OrthoDB" id="7349109at2"/>
<evidence type="ECO:0000256" key="2">
    <source>
        <dbReference type="ARBA" id="ARBA00023125"/>
    </source>
</evidence>
<accession>A0A444LL23</accession>
<dbReference type="InterPro" id="IPR036390">
    <property type="entry name" value="WH_DNA-bd_sf"/>
</dbReference>
<comment type="caution">
    <text evidence="5">The sequence shown here is derived from an EMBL/GenBank/DDBJ whole genome shotgun (WGS) entry which is preliminary data.</text>
</comment>
<name>A0A444LL23_9HYPH</name>
<dbReference type="Gene3D" id="1.10.10.10">
    <property type="entry name" value="Winged helix-like DNA-binding domain superfamily/Winged helix DNA-binding domain"/>
    <property type="match status" value="1"/>
</dbReference>
<dbReference type="GO" id="GO:0003677">
    <property type="term" value="F:DNA binding"/>
    <property type="evidence" value="ECO:0007669"/>
    <property type="project" value="UniProtKB-KW"/>
</dbReference>
<dbReference type="Pfam" id="PF01047">
    <property type="entry name" value="MarR"/>
    <property type="match status" value="1"/>
</dbReference>
<dbReference type="AlphaFoldDB" id="A0A444LL23"/>
<organism evidence="5 6">
    <name type="scientific">Neorhizobium lilium</name>
    <dbReference type="NCBI Taxonomy" id="2503024"/>
    <lineage>
        <taxon>Bacteria</taxon>
        <taxon>Pseudomonadati</taxon>
        <taxon>Pseudomonadota</taxon>
        <taxon>Alphaproteobacteria</taxon>
        <taxon>Hyphomicrobiales</taxon>
        <taxon>Rhizobiaceae</taxon>
        <taxon>Rhizobium/Agrobacterium group</taxon>
        <taxon>Neorhizobium</taxon>
    </lineage>
</organism>
<dbReference type="RefSeq" id="WP_128440866.1">
    <property type="nucleotide sequence ID" value="NZ_SBIP01000001.1"/>
</dbReference>